<dbReference type="EMBL" id="JGYV01000001">
    <property type="protein sequence ID" value="KFI65654.1"/>
    <property type="molecule type" value="Genomic_DNA"/>
</dbReference>
<reference evidence="1 2" key="1">
    <citation type="submission" date="2014-03" db="EMBL/GenBank/DDBJ databases">
        <title>Genomics of Bifidobacteria.</title>
        <authorList>
            <person name="Ventura M."/>
            <person name="Milani C."/>
            <person name="Lugli G.A."/>
        </authorList>
    </citation>
    <scope>NUCLEOTIDE SEQUENCE [LARGE SCALE GENOMIC DNA]</scope>
    <source>
        <strain evidence="1 2">LMG 10738</strain>
    </source>
</reference>
<dbReference type="Proteomes" id="UP000029067">
    <property type="component" value="Unassembled WGS sequence"/>
</dbReference>
<accession>A0A087B3Q4</accession>
<keyword evidence="2" id="KW-1185">Reference proteome</keyword>
<dbReference type="eggNOG" id="ENOG5031Y4U">
    <property type="taxonomic scope" value="Bacteria"/>
</dbReference>
<evidence type="ECO:0000313" key="2">
    <source>
        <dbReference type="Proteomes" id="UP000029067"/>
    </source>
</evidence>
<sequence length="225" mass="25103">MGIHERDLFHLTYPERLVDEGDCRRCRELDDRFRAQRRAKGPQAHAEAWFPPLLDTWLSALSDESFDPFDCPAETLCMVGVTFTKSLAMRDALIVAAIVDGDAWTPELLCEFASQPHGEHTGMRMGDLLSRAFDAVDAPSPSRRGRMERALALCERAGEVVPRQYAGQPFAVAAYIAWWMGSSRSLSLATLASDIDGDISLAGIVRTAVLRRVGPAWTHRRQCRE</sequence>
<name>A0A087B3Q4_9BIFI</name>
<protein>
    <recommendedName>
        <fullName evidence="3">DUF4192 family protein</fullName>
    </recommendedName>
</protein>
<evidence type="ECO:0000313" key="1">
    <source>
        <dbReference type="EMBL" id="KFI65654.1"/>
    </source>
</evidence>
<proteinExistence type="predicted"/>
<evidence type="ECO:0008006" key="3">
    <source>
        <dbReference type="Google" id="ProtNLM"/>
    </source>
</evidence>
<dbReference type="AlphaFoldDB" id="A0A087B3Q4"/>
<comment type="caution">
    <text evidence="1">The sequence shown here is derived from an EMBL/GenBank/DDBJ whole genome shotgun (WGS) entry which is preliminary data.</text>
</comment>
<dbReference type="STRING" id="1688.BCUN_0149"/>
<gene>
    <name evidence="1" type="ORF">BCUN_0149</name>
</gene>
<organism evidence="1 2">
    <name type="scientific">Bifidobacterium cuniculi</name>
    <dbReference type="NCBI Taxonomy" id="1688"/>
    <lineage>
        <taxon>Bacteria</taxon>
        <taxon>Bacillati</taxon>
        <taxon>Actinomycetota</taxon>
        <taxon>Actinomycetes</taxon>
        <taxon>Bifidobacteriales</taxon>
        <taxon>Bifidobacteriaceae</taxon>
        <taxon>Bifidobacterium</taxon>
    </lineage>
</organism>